<dbReference type="RefSeq" id="WP_187013399.1">
    <property type="nucleotide sequence ID" value="NZ_JACOQI010000001.1"/>
</dbReference>
<gene>
    <name evidence="2" type="ORF">H8Z83_01405</name>
</gene>
<accession>A0A923MF90</accession>
<dbReference type="InterPro" id="IPR005094">
    <property type="entry name" value="Endonuclease_MobA/VirD2"/>
</dbReference>
<organism evidence="2 3">
    <name type="scientific">Dysosmobacter segnis</name>
    <dbReference type="NCBI Taxonomy" id="2763042"/>
    <lineage>
        <taxon>Bacteria</taxon>
        <taxon>Bacillati</taxon>
        <taxon>Bacillota</taxon>
        <taxon>Clostridia</taxon>
        <taxon>Eubacteriales</taxon>
        <taxon>Oscillospiraceae</taxon>
        <taxon>Dysosmobacter</taxon>
    </lineage>
</organism>
<feature type="domain" description="MobA/VirD2-like nuclease" evidence="1">
    <location>
        <begin position="32"/>
        <end position="167"/>
    </location>
</feature>
<proteinExistence type="predicted"/>
<evidence type="ECO:0000313" key="2">
    <source>
        <dbReference type="EMBL" id="MBC5769006.1"/>
    </source>
</evidence>
<dbReference type="Pfam" id="PF03432">
    <property type="entry name" value="Relaxase"/>
    <property type="match status" value="1"/>
</dbReference>
<dbReference type="Proteomes" id="UP000620327">
    <property type="component" value="Unassembled WGS sequence"/>
</dbReference>
<dbReference type="AlphaFoldDB" id="A0A923MF90"/>
<comment type="caution">
    <text evidence="2">The sequence shown here is derived from an EMBL/GenBank/DDBJ whole genome shotgun (WGS) entry which is preliminary data.</text>
</comment>
<evidence type="ECO:0000313" key="3">
    <source>
        <dbReference type="Proteomes" id="UP000620327"/>
    </source>
</evidence>
<keyword evidence="3" id="KW-1185">Reference proteome</keyword>
<reference evidence="2" key="1">
    <citation type="submission" date="2020-08" db="EMBL/GenBank/DDBJ databases">
        <title>Genome public.</title>
        <authorList>
            <person name="Liu C."/>
            <person name="Sun Q."/>
        </authorList>
    </citation>
    <scope>NUCLEOTIDE SEQUENCE</scope>
    <source>
        <strain evidence="2">BX15</strain>
    </source>
</reference>
<protein>
    <submittedName>
        <fullName evidence="2">Relaxase/mobilization nuclease domain-containing protein</fullName>
    </submittedName>
</protein>
<name>A0A923MF90_9FIRM</name>
<dbReference type="EMBL" id="JACOQI010000001">
    <property type="protein sequence ID" value="MBC5769006.1"/>
    <property type="molecule type" value="Genomic_DNA"/>
</dbReference>
<sequence>MATLKVICKNPADSCYDEKYKDALAIEAVVSYVLNPDKTQGYIGGWGVSPTNAVREMELLQRLYHKDSGVRIRHWIIGFTPSEIERASSNVGGAMDQLLWTMGALLAEYYKGNYQVVWGVHLDKPREPHIHFAMSTVSLVNGKKYSGSKTDYSAYIAYAKSVLRYYGINLWPISDQAVSKYVHTY</sequence>
<evidence type="ECO:0000259" key="1">
    <source>
        <dbReference type="Pfam" id="PF03432"/>
    </source>
</evidence>